<evidence type="ECO:0000259" key="1">
    <source>
        <dbReference type="Pfam" id="PF07969"/>
    </source>
</evidence>
<dbReference type="Gene3D" id="2.30.40.10">
    <property type="entry name" value="Urease, subunit C, domain 1"/>
    <property type="match status" value="1"/>
</dbReference>
<dbReference type="InterPro" id="IPR013108">
    <property type="entry name" value="Amidohydro_3"/>
</dbReference>
<organism evidence="2 3">
    <name type="scientific">Brotonthovivens ammoniilytica</name>
    <dbReference type="NCBI Taxonomy" id="2981725"/>
    <lineage>
        <taxon>Bacteria</taxon>
        <taxon>Bacillati</taxon>
        <taxon>Bacillota</taxon>
        <taxon>Clostridia</taxon>
        <taxon>Lachnospirales</taxon>
        <taxon>Lachnospiraceae</taxon>
        <taxon>Brotonthovivens</taxon>
    </lineage>
</organism>
<evidence type="ECO:0000313" key="3">
    <source>
        <dbReference type="Proteomes" id="UP001652442"/>
    </source>
</evidence>
<dbReference type="CDD" id="cd01300">
    <property type="entry name" value="YtcJ_like"/>
    <property type="match status" value="1"/>
</dbReference>
<dbReference type="InterPro" id="IPR033932">
    <property type="entry name" value="YtcJ-like"/>
</dbReference>
<feature type="domain" description="Amidohydrolase 3" evidence="1">
    <location>
        <begin position="49"/>
        <end position="525"/>
    </location>
</feature>
<proteinExistence type="predicted"/>
<dbReference type="PANTHER" id="PTHR22642:SF2">
    <property type="entry name" value="PROTEIN LONG AFTER FAR-RED 3"/>
    <property type="match status" value="1"/>
</dbReference>
<keyword evidence="3" id="KW-1185">Reference proteome</keyword>
<accession>A0ABT2TMT3</accession>
<dbReference type="SUPFAM" id="SSF51556">
    <property type="entry name" value="Metallo-dependent hydrolases"/>
    <property type="match status" value="1"/>
</dbReference>
<dbReference type="RefSeq" id="WP_158425635.1">
    <property type="nucleotide sequence ID" value="NZ_JAOQJQ010000005.1"/>
</dbReference>
<gene>
    <name evidence="2" type="ORF">OCV88_11665</name>
</gene>
<dbReference type="InterPro" id="IPR011059">
    <property type="entry name" value="Metal-dep_hydrolase_composite"/>
</dbReference>
<dbReference type="InterPro" id="IPR032466">
    <property type="entry name" value="Metal_Hydrolase"/>
</dbReference>
<protein>
    <submittedName>
        <fullName evidence="2">Amidohydrolase</fullName>
    </submittedName>
</protein>
<dbReference type="PANTHER" id="PTHR22642">
    <property type="entry name" value="IMIDAZOLONEPROPIONASE"/>
    <property type="match status" value="1"/>
</dbReference>
<name>A0ABT2TMT3_9FIRM</name>
<reference evidence="2 3" key="1">
    <citation type="journal article" date="2021" name="ISME Commun">
        <title>Automated analysis of genomic sequences facilitates high-throughput and comprehensive description of bacteria.</title>
        <authorList>
            <person name="Hitch T.C.A."/>
        </authorList>
    </citation>
    <scope>NUCLEOTIDE SEQUENCE [LARGE SCALE GENOMIC DNA]</scope>
    <source>
        <strain evidence="2 3">Sanger_109</strain>
    </source>
</reference>
<dbReference type="Gene3D" id="3.10.310.70">
    <property type="match status" value="1"/>
</dbReference>
<dbReference type="SUPFAM" id="SSF51338">
    <property type="entry name" value="Composite domain of metallo-dependent hydrolases"/>
    <property type="match status" value="1"/>
</dbReference>
<dbReference type="Proteomes" id="UP001652442">
    <property type="component" value="Unassembled WGS sequence"/>
</dbReference>
<dbReference type="Pfam" id="PF07969">
    <property type="entry name" value="Amidohydro_3"/>
    <property type="match status" value="1"/>
</dbReference>
<dbReference type="EMBL" id="JAOQJQ010000005">
    <property type="protein sequence ID" value="MCU6762976.1"/>
    <property type="molecule type" value="Genomic_DNA"/>
</dbReference>
<comment type="caution">
    <text evidence="2">The sequence shown here is derived from an EMBL/GenBank/DDBJ whole genome shotgun (WGS) entry which is preliminary data.</text>
</comment>
<evidence type="ECO:0000313" key="2">
    <source>
        <dbReference type="EMBL" id="MCU6762976.1"/>
    </source>
</evidence>
<sequence>MKTVYYNGEIVTMCGSGDMVQAVMTEDGKILKIGTVDEMKKEEGSCTWVDLQGKAMLPGFIDPHSHFISYATSLMQADLNGAESIEEIRRRIQEFIKANDVKPGEWVKARGYDHNFLQGRRHPSMEELNEMSPDHPLVIQHQSGHVGLMNAEGLKKLGITMETAKESEGMIGRNETGLTGYLEESAFINNVQKIPMETQEQFETAMGKAQKKYLSYGITTMQEGMVMEVMLPFMKYAAETDFLKMDYVAYLDFHEREKLVPEFKNHMLVYKNHFKIGGYKVFLDGSPQSKTAWVRIPYEGTDELGYPILKNDIVENACEISVQDGVQLLAHCNGDAACQQFIDAYRRVSEKTDVKSADIRPVLVHAQLLTKDQLKEVKELHMFPSFFVGHVFYWGDIHLENLGCRRAKEISPLKTAADMQIRFSLHTDAPVTEPDQMHTVWCAVNRLTKKGVSLGAKECITAYQALRGITIDAAYQYHEEKEKGTIEPGKRADLVILDKNPLKTDLGEIRNIKVLETIKDGVSVYRHP</sequence>
<dbReference type="Gene3D" id="3.20.20.140">
    <property type="entry name" value="Metal-dependent hydrolases"/>
    <property type="match status" value="1"/>
</dbReference>